<feature type="region of interest" description="Disordered" evidence="2">
    <location>
        <begin position="1"/>
        <end position="25"/>
    </location>
</feature>
<sequence length="156" mass="17353">MIISGPAGDRVVDNDEGRVLTSGRGGHRLPTFDEELFRRQAEEANYSFESSVSDTINDSTHIRQETRDGLKLTGVYSYTDGFFKRTVHYVADENGYRVLKEESEPIGFGPKINPAGHVDVSTNIGGNSLQYTITAADIPSLFERNNVEQINQRKAI</sequence>
<evidence type="ECO:0000313" key="3">
    <source>
        <dbReference type="EMBL" id="KAL1124245.1"/>
    </source>
</evidence>
<dbReference type="GO" id="GO:0042302">
    <property type="term" value="F:structural constituent of cuticle"/>
    <property type="evidence" value="ECO:0007669"/>
    <property type="project" value="UniProtKB-UniRule"/>
</dbReference>
<name>A0ABD0YA78_9HEMI</name>
<accession>A0ABD0YA78</accession>
<dbReference type="PROSITE" id="PS51155">
    <property type="entry name" value="CHIT_BIND_RR_2"/>
    <property type="match status" value="1"/>
</dbReference>
<evidence type="ECO:0000256" key="2">
    <source>
        <dbReference type="SAM" id="MobiDB-lite"/>
    </source>
</evidence>
<proteinExistence type="predicted"/>
<dbReference type="Proteomes" id="UP001558652">
    <property type="component" value="Unassembled WGS sequence"/>
</dbReference>
<dbReference type="Pfam" id="PF00379">
    <property type="entry name" value="Chitin_bind_4"/>
    <property type="match status" value="1"/>
</dbReference>
<evidence type="ECO:0000256" key="1">
    <source>
        <dbReference type="PROSITE-ProRule" id="PRU00497"/>
    </source>
</evidence>
<organism evidence="3 4">
    <name type="scientific">Ranatra chinensis</name>
    <dbReference type="NCBI Taxonomy" id="642074"/>
    <lineage>
        <taxon>Eukaryota</taxon>
        <taxon>Metazoa</taxon>
        <taxon>Ecdysozoa</taxon>
        <taxon>Arthropoda</taxon>
        <taxon>Hexapoda</taxon>
        <taxon>Insecta</taxon>
        <taxon>Pterygota</taxon>
        <taxon>Neoptera</taxon>
        <taxon>Paraneoptera</taxon>
        <taxon>Hemiptera</taxon>
        <taxon>Heteroptera</taxon>
        <taxon>Panheteroptera</taxon>
        <taxon>Nepomorpha</taxon>
        <taxon>Nepidae</taxon>
        <taxon>Ranatrinae</taxon>
        <taxon>Ranatra</taxon>
    </lineage>
</organism>
<dbReference type="EMBL" id="JBFDAA010000011">
    <property type="protein sequence ID" value="KAL1124245.1"/>
    <property type="molecule type" value="Genomic_DNA"/>
</dbReference>
<dbReference type="AlphaFoldDB" id="A0ABD0YA78"/>
<gene>
    <name evidence="3" type="ORF">AAG570_002015</name>
</gene>
<reference evidence="3 4" key="1">
    <citation type="submission" date="2024-07" db="EMBL/GenBank/DDBJ databases">
        <title>Chromosome-level genome assembly of the water stick insect Ranatra chinensis (Heteroptera: Nepidae).</title>
        <authorList>
            <person name="Liu X."/>
        </authorList>
    </citation>
    <scope>NUCLEOTIDE SEQUENCE [LARGE SCALE GENOMIC DNA]</scope>
    <source>
        <strain evidence="3">Cailab_2021Rc</strain>
        <tissue evidence="3">Muscle</tissue>
    </source>
</reference>
<dbReference type="InterPro" id="IPR000618">
    <property type="entry name" value="Insect_cuticle"/>
</dbReference>
<keyword evidence="1" id="KW-0193">Cuticle</keyword>
<evidence type="ECO:0000313" key="4">
    <source>
        <dbReference type="Proteomes" id="UP001558652"/>
    </source>
</evidence>
<protein>
    <submittedName>
        <fullName evidence="3">Uncharacterized protein</fullName>
    </submittedName>
</protein>
<comment type="caution">
    <text evidence="3">The sequence shown here is derived from an EMBL/GenBank/DDBJ whole genome shotgun (WGS) entry which is preliminary data.</text>
</comment>
<keyword evidence="4" id="KW-1185">Reference proteome</keyword>